<keyword evidence="2" id="KW-1185">Reference proteome</keyword>
<reference evidence="1 2" key="1">
    <citation type="submission" date="2019-12" db="EMBL/GenBank/DDBJ databases">
        <title>Novel species isolated from a subtropical stream in China.</title>
        <authorList>
            <person name="Lu H."/>
        </authorList>
    </citation>
    <scope>NUCLEOTIDE SEQUENCE [LARGE SCALE GENOMIC DNA]</scope>
    <source>
        <strain evidence="1 2">FT55W</strain>
    </source>
</reference>
<gene>
    <name evidence="1" type="ORF">GTP45_05785</name>
</gene>
<protein>
    <submittedName>
        <fullName evidence="1">Uncharacterized protein</fullName>
    </submittedName>
</protein>
<evidence type="ECO:0000313" key="1">
    <source>
        <dbReference type="EMBL" id="MYM66346.1"/>
    </source>
</evidence>
<dbReference type="RefSeq" id="WP_161012936.1">
    <property type="nucleotide sequence ID" value="NZ_WWCK01000002.1"/>
</dbReference>
<name>A0A7X4GNT7_9BURK</name>
<organism evidence="1 2">
    <name type="scientific">Duganella rivi</name>
    <dbReference type="NCBI Taxonomy" id="2666083"/>
    <lineage>
        <taxon>Bacteria</taxon>
        <taxon>Pseudomonadati</taxon>
        <taxon>Pseudomonadota</taxon>
        <taxon>Betaproteobacteria</taxon>
        <taxon>Burkholderiales</taxon>
        <taxon>Oxalobacteraceae</taxon>
        <taxon>Telluria group</taxon>
        <taxon>Duganella</taxon>
    </lineage>
</organism>
<accession>A0A7X4GNT7</accession>
<proteinExistence type="predicted"/>
<dbReference type="EMBL" id="WWCK01000002">
    <property type="protein sequence ID" value="MYM66346.1"/>
    <property type="molecule type" value="Genomic_DNA"/>
</dbReference>
<comment type="caution">
    <text evidence="1">The sequence shown here is derived from an EMBL/GenBank/DDBJ whole genome shotgun (WGS) entry which is preliminary data.</text>
</comment>
<evidence type="ECO:0000313" key="2">
    <source>
        <dbReference type="Proteomes" id="UP000450012"/>
    </source>
</evidence>
<dbReference type="AlphaFoldDB" id="A0A7X4GNT7"/>
<sequence length="342" mass="37021">MHPTYQLVSIGALITCLGGCATAPENVVFVTSTSIGVNVDNTAASASFAHDRVEGYFSPRYQGKHTPPVYADLETNGSLINRKIKQVYATGDAASLVLGADSAALNEPAREQVTRKKTLFQQSDYNSVAEQKNDKNEEGLANNNTVMFFGTNTTAGFKVGFGATAINTFVLGYKRNEITVIPAGAKASDYPSVLASLDIDEDPGPDKAKADVKQFFATGVAANELAQKPDIKTALESKARTRLAAYREDERLQNNYVRASVNCFAGMQDKYLSKVADNVVSLRLFSTDLDTVAAAMRDTSNTQQARKAYLNKLVQLDPNSSYYTGLLRGHTVKVCELAQLKD</sequence>
<dbReference type="Proteomes" id="UP000450012">
    <property type="component" value="Unassembled WGS sequence"/>
</dbReference>